<dbReference type="AlphaFoldDB" id="A0A1X7NLE4"/>
<keyword evidence="2" id="KW-0328">Glycosyltransferase</keyword>
<dbReference type="InterPro" id="IPR001173">
    <property type="entry name" value="Glyco_trans_2-like"/>
</dbReference>
<keyword evidence="3 10" id="KW-0808">Transferase</keyword>
<feature type="transmembrane region" description="Helical" evidence="8">
    <location>
        <begin position="604"/>
        <end position="627"/>
    </location>
</feature>
<evidence type="ECO:0000313" key="10">
    <source>
        <dbReference type="EMBL" id="SMH38694.1"/>
    </source>
</evidence>
<dbReference type="GO" id="GO:0016757">
    <property type="term" value="F:glycosyltransferase activity"/>
    <property type="evidence" value="ECO:0007669"/>
    <property type="project" value="UniProtKB-KW"/>
</dbReference>
<evidence type="ECO:0000256" key="8">
    <source>
        <dbReference type="SAM" id="Phobius"/>
    </source>
</evidence>
<feature type="transmembrane region" description="Helical" evidence="8">
    <location>
        <begin position="237"/>
        <end position="257"/>
    </location>
</feature>
<dbReference type="PANTHER" id="PTHR43867:SF2">
    <property type="entry name" value="CELLULOSE SYNTHASE CATALYTIC SUBUNIT A [UDP-FORMING]"/>
    <property type="match status" value="1"/>
</dbReference>
<protein>
    <submittedName>
        <fullName evidence="10">Glycosyltransferase, catalytic subunit of cellulose synthase and poly-beta-1,6-N-acetylglucosamine synthase</fullName>
    </submittedName>
</protein>
<evidence type="ECO:0000256" key="7">
    <source>
        <dbReference type="SAM" id="MobiDB-lite"/>
    </source>
</evidence>
<evidence type="ECO:0000256" key="5">
    <source>
        <dbReference type="ARBA" id="ARBA00022989"/>
    </source>
</evidence>
<keyword evidence="6 8" id="KW-0472">Membrane</keyword>
<dbReference type="Proteomes" id="UP000193083">
    <property type="component" value="Unassembled WGS sequence"/>
</dbReference>
<dbReference type="GO" id="GO:0016020">
    <property type="term" value="C:membrane"/>
    <property type="evidence" value="ECO:0007669"/>
    <property type="project" value="UniProtKB-SubCell"/>
</dbReference>
<feature type="transmembrane region" description="Helical" evidence="8">
    <location>
        <begin position="571"/>
        <end position="592"/>
    </location>
</feature>
<organism evidence="10 11">
    <name type="scientific">Mesorhizobium australicum</name>
    <dbReference type="NCBI Taxonomy" id="536018"/>
    <lineage>
        <taxon>Bacteria</taxon>
        <taxon>Pseudomonadati</taxon>
        <taxon>Pseudomonadota</taxon>
        <taxon>Alphaproteobacteria</taxon>
        <taxon>Hyphomicrobiales</taxon>
        <taxon>Phyllobacteriaceae</taxon>
        <taxon>Mesorhizobium</taxon>
    </lineage>
</organism>
<evidence type="ECO:0000259" key="9">
    <source>
        <dbReference type="Pfam" id="PF13632"/>
    </source>
</evidence>
<evidence type="ECO:0000313" key="11">
    <source>
        <dbReference type="Proteomes" id="UP000193083"/>
    </source>
</evidence>
<feature type="compositionally biased region" description="Low complexity" evidence="7">
    <location>
        <begin position="655"/>
        <end position="667"/>
    </location>
</feature>
<dbReference type="OrthoDB" id="7431422at2"/>
<feature type="region of interest" description="Disordered" evidence="7">
    <location>
        <begin position="641"/>
        <end position="667"/>
    </location>
</feature>
<proteinExistence type="predicted"/>
<gene>
    <name evidence="10" type="ORF">SAMN02982922_2076</name>
</gene>
<feature type="domain" description="Glycosyltransferase 2-like" evidence="9">
    <location>
        <begin position="365"/>
        <end position="557"/>
    </location>
</feature>
<feature type="transmembrane region" description="Helical" evidence="8">
    <location>
        <begin position="535"/>
        <end position="559"/>
    </location>
</feature>
<dbReference type="SUPFAM" id="SSF53448">
    <property type="entry name" value="Nucleotide-diphospho-sugar transferases"/>
    <property type="match status" value="1"/>
</dbReference>
<evidence type="ECO:0000256" key="2">
    <source>
        <dbReference type="ARBA" id="ARBA00022676"/>
    </source>
</evidence>
<dbReference type="PANTHER" id="PTHR43867">
    <property type="entry name" value="CELLULOSE SYNTHASE CATALYTIC SUBUNIT A [UDP-FORMING]"/>
    <property type="match status" value="1"/>
</dbReference>
<dbReference type="Pfam" id="PF13632">
    <property type="entry name" value="Glyco_trans_2_3"/>
    <property type="match status" value="1"/>
</dbReference>
<feature type="transmembrane region" description="Helical" evidence="8">
    <location>
        <begin position="207"/>
        <end position="231"/>
    </location>
</feature>
<dbReference type="InterPro" id="IPR029044">
    <property type="entry name" value="Nucleotide-diphossugar_trans"/>
</dbReference>
<sequence>MCARVRYAAGARLSVADVSDAGGRTATAAFGARLPALTPGARAELDEWSALLRRLGVSPRRAADLALTAERCGTSLPDELLASGAVDENTLYRQIAMKLGLAFRPQLASRELRIDAGDALELLKSNRSRLLQVIGAGGFVTYVTAPRPGDCPRMRRLIQDAPALAERICIVPPSVVRRALIEIAAPRLAAATRDGLFAAQPRFSARLVVNGWQGTLFGGLVVGLATAFALAPVRALLALHFCATFFFFCCVWIRLAAAFGKVARPRVSAVGLDPATLPVYSILVALRDETDVLPDLLSALGRISWPRARLEVKFVCEDDDRRTIEALRAHGLRPWAEIIEVPRGMPGTKPNALTYALPLTRGEFIAVYDAEDRPHPLQLYEAWSRFQAEDEDLACLQAPLEIDNGAAGILPRMFAFEYAALFHRFLPYLARKGLFLPLGGTSNHFRRSALEEVGAWDPYNVTEDADLGVRLARHGYRTGVIFSPTGEEAPEQPIVWLKQRTRWLKGWAQTWLVHMRDPAELASDIGLRSFAAVQILLAGLLVSSLLHPMLLVTGIFLAARAIATGGLTPMQLFFFAMDAFNLVLGYGAFLLLGWRASRRSSRRGFWKVVLFTPLYWIMMSAAAWRALFQLFTRPHHWEKTPHARRRLRGGEARAGRATVRGTPGRRR</sequence>
<keyword evidence="4 8" id="KW-0812">Transmembrane</keyword>
<reference evidence="10 11" key="1">
    <citation type="submission" date="2017-04" db="EMBL/GenBank/DDBJ databases">
        <authorList>
            <person name="Afonso C.L."/>
            <person name="Miller P.J."/>
            <person name="Scott M.A."/>
            <person name="Spackman E."/>
            <person name="Goraichik I."/>
            <person name="Dimitrov K.M."/>
            <person name="Suarez D.L."/>
            <person name="Swayne D.E."/>
        </authorList>
    </citation>
    <scope>NUCLEOTIDE SEQUENCE [LARGE SCALE GENOMIC DNA]</scope>
    <source>
        <strain evidence="10 11">B5P</strain>
    </source>
</reference>
<evidence type="ECO:0000256" key="1">
    <source>
        <dbReference type="ARBA" id="ARBA00004141"/>
    </source>
</evidence>
<evidence type="ECO:0000256" key="4">
    <source>
        <dbReference type="ARBA" id="ARBA00022692"/>
    </source>
</evidence>
<dbReference type="EMBL" id="FXBL01000004">
    <property type="protein sequence ID" value="SMH38694.1"/>
    <property type="molecule type" value="Genomic_DNA"/>
</dbReference>
<evidence type="ECO:0000256" key="3">
    <source>
        <dbReference type="ARBA" id="ARBA00022679"/>
    </source>
</evidence>
<dbReference type="InterPro" id="IPR050321">
    <property type="entry name" value="Glycosyltr_2/OpgH_subfam"/>
</dbReference>
<dbReference type="Gene3D" id="3.90.550.10">
    <property type="entry name" value="Spore Coat Polysaccharide Biosynthesis Protein SpsA, Chain A"/>
    <property type="match status" value="1"/>
</dbReference>
<name>A0A1X7NLE4_9HYPH</name>
<keyword evidence="5 8" id="KW-1133">Transmembrane helix</keyword>
<evidence type="ECO:0000256" key="6">
    <source>
        <dbReference type="ARBA" id="ARBA00023136"/>
    </source>
</evidence>
<comment type="subcellular location">
    <subcellularLocation>
        <location evidence="1">Membrane</location>
        <topology evidence="1">Multi-pass membrane protein</topology>
    </subcellularLocation>
</comment>
<accession>A0A1X7NLE4</accession>
<keyword evidence="11" id="KW-1185">Reference proteome</keyword>